<comment type="caution">
    <text evidence="1">The sequence shown here is derived from an EMBL/GenBank/DDBJ whole genome shotgun (WGS) entry which is preliminary data.</text>
</comment>
<reference evidence="1" key="1">
    <citation type="journal article" date="2014" name="Int. J. Syst. Evol. Microbiol.">
        <title>Complete genome sequence of Corynebacterium casei LMG S-19264T (=DSM 44701T), isolated from a smear-ripened cheese.</title>
        <authorList>
            <consortium name="US DOE Joint Genome Institute (JGI-PGF)"/>
            <person name="Walter F."/>
            <person name="Albersmeier A."/>
            <person name="Kalinowski J."/>
            <person name="Ruckert C."/>
        </authorList>
    </citation>
    <scope>NUCLEOTIDE SEQUENCE</scope>
    <source>
        <strain evidence="1">JCM 4369</strain>
    </source>
</reference>
<dbReference type="EMBL" id="BMTD01000003">
    <property type="protein sequence ID" value="GGU87857.1"/>
    <property type="molecule type" value="Genomic_DNA"/>
</dbReference>
<organism evidence="1 2">
    <name type="scientific">Streptomyces filipinensis</name>
    <dbReference type="NCBI Taxonomy" id="66887"/>
    <lineage>
        <taxon>Bacteria</taxon>
        <taxon>Bacillati</taxon>
        <taxon>Actinomycetota</taxon>
        <taxon>Actinomycetes</taxon>
        <taxon>Kitasatosporales</taxon>
        <taxon>Streptomycetaceae</taxon>
        <taxon>Streptomyces</taxon>
    </lineage>
</organism>
<reference evidence="1" key="2">
    <citation type="submission" date="2020-09" db="EMBL/GenBank/DDBJ databases">
        <authorList>
            <person name="Sun Q."/>
            <person name="Ohkuma M."/>
        </authorList>
    </citation>
    <scope>NUCLEOTIDE SEQUENCE</scope>
    <source>
        <strain evidence="1">JCM 4369</strain>
    </source>
</reference>
<proteinExistence type="predicted"/>
<sequence length="158" mass="16852">MDGSAGRQPLNWCPSGDASRPESVVLGVRSGDQGEVVYLADPVPAAEVLGSVPEGIAPHRVLRFASHCVSDCANRVGEACGLIERIRTVPAKSEAGSGAVPRCHLRPHCKWWNQVGVEGCHRCPAVVTLNPHDDELNVLVADPETTLEQLESWMAAAQ</sequence>
<dbReference type="Proteomes" id="UP000618795">
    <property type="component" value="Unassembled WGS sequence"/>
</dbReference>
<keyword evidence="2" id="KW-1185">Reference proteome</keyword>
<evidence type="ECO:0000313" key="1">
    <source>
        <dbReference type="EMBL" id="GGU87857.1"/>
    </source>
</evidence>
<evidence type="ECO:0000313" key="2">
    <source>
        <dbReference type="Proteomes" id="UP000618795"/>
    </source>
</evidence>
<name>A0A918I8B8_9ACTN</name>
<accession>A0A918I8B8</accession>
<protein>
    <submittedName>
        <fullName evidence="1">Uncharacterized protein</fullName>
    </submittedName>
</protein>
<gene>
    <name evidence="1" type="ORF">GCM10010260_21770</name>
</gene>
<dbReference type="AlphaFoldDB" id="A0A918I8B8"/>